<accession>A0ABN7S0L8</accession>
<evidence type="ECO:0000313" key="1">
    <source>
        <dbReference type="EMBL" id="CAG5090392.1"/>
    </source>
</evidence>
<evidence type="ECO:0000313" key="2">
    <source>
        <dbReference type="Proteomes" id="UP001158576"/>
    </source>
</evidence>
<keyword evidence="2" id="KW-1185">Reference proteome</keyword>
<dbReference type="EMBL" id="OU015568">
    <property type="protein sequence ID" value="CAG5090392.1"/>
    <property type="molecule type" value="Genomic_DNA"/>
</dbReference>
<dbReference type="InterPro" id="IPR017850">
    <property type="entry name" value="Alkaline_phosphatase_core_sf"/>
</dbReference>
<name>A0ABN7S0L8_OIKDI</name>
<organism evidence="1 2">
    <name type="scientific">Oikopleura dioica</name>
    <name type="common">Tunicate</name>
    <dbReference type="NCBI Taxonomy" id="34765"/>
    <lineage>
        <taxon>Eukaryota</taxon>
        <taxon>Metazoa</taxon>
        <taxon>Chordata</taxon>
        <taxon>Tunicata</taxon>
        <taxon>Appendicularia</taxon>
        <taxon>Copelata</taxon>
        <taxon>Oikopleuridae</taxon>
        <taxon>Oikopleura</taxon>
    </lineage>
</organism>
<sequence length="107" mass="12559">METGEANLELIKKPVLTHANIRGLNASLRKENFKYIPGSRELYNIKYDPEEKNNLIDNEGTQDFVAYLDDYLSDYLDHLEKREIATRKGAEKESCYPQFVRFNQWAI</sequence>
<gene>
    <name evidence="1" type="ORF">OKIOD_LOCUS4142</name>
</gene>
<dbReference type="SUPFAM" id="SSF53649">
    <property type="entry name" value="Alkaline phosphatase-like"/>
    <property type="match status" value="1"/>
</dbReference>
<protein>
    <submittedName>
        <fullName evidence="1">Oidioi.mRNA.OKI2018_I69.PAR.g12584.t1.cds</fullName>
    </submittedName>
</protein>
<dbReference type="Proteomes" id="UP001158576">
    <property type="component" value="Chromosome PAR"/>
</dbReference>
<dbReference type="Gene3D" id="3.40.720.10">
    <property type="entry name" value="Alkaline Phosphatase, subunit A"/>
    <property type="match status" value="1"/>
</dbReference>
<proteinExistence type="predicted"/>
<reference evidence="1 2" key="1">
    <citation type="submission" date="2021-04" db="EMBL/GenBank/DDBJ databases">
        <authorList>
            <person name="Bliznina A."/>
        </authorList>
    </citation>
    <scope>NUCLEOTIDE SEQUENCE [LARGE SCALE GENOMIC DNA]</scope>
</reference>